<dbReference type="PANTHER" id="PTHR43008:SF6">
    <property type="entry name" value="NADP-DEPENDENT MANNITOL DEHYDROGENASE"/>
    <property type="match status" value="1"/>
</dbReference>
<evidence type="ECO:0000256" key="1">
    <source>
        <dbReference type="ARBA" id="ARBA00006484"/>
    </source>
</evidence>
<dbReference type="OrthoDB" id="1888931at2759"/>
<evidence type="ECO:0000256" key="2">
    <source>
        <dbReference type="ARBA" id="ARBA00022857"/>
    </source>
</evidence>
<evidence type="ECO:0008006" key="6">
    <source>
        <dbReference type="Google" id="ProtNLM"/>
    </source>
</evidence>
<keyword evidence="2" id="KW-0521">NADP</keyword>
<evidence type="ECO:0000313" key="5">
    <source>
        <dbReference type="Proteomes" id="UP000053820"/>
    </source>
</evidence>
<gene>
    <name evidence="4" type="ORF">HYDPIDRAFT_181667</name>
</gene>
<evidence type="ECO:0000313" key="4">
    <source>
        <dbReference type="EMBL" id="KIJ64922.1"/>
    </source>
</evidence>
<dbReference type="InterPro" id="IPR002347">
    <property type="entry name" value="SDR_fam"/>
</dbReference>
<dbReference type="InterPro" id="IPR036291">
    <property type="entry name" value="NAD(P)-bd_dom_sf"/>
</dbReference>
<dbReference type="PRINTS" id="PR00080">
    <property type="entry name" value="SDRFAMILY"/>
</dbReference>
<dbReference type="PANTHER" id="PTHR43008">
    <property type="entry name" value="BENZIL REDUCTASE"/>
    <property type="match status" value="1"/>
</dbReference>
<comment type="similarity">
    <text evidence="1">Belongs to the short-chain dehydrogenases/reductases (SDR) family.</text>
</comment>
<dbReference type="PRINTS" id="PR00081">
    <property type="entry name" value="GDHRDH"/>
</dbReference>
<accession>A0A0C9WG72</accession>
<dbReference type="InterPro" id="IPR020904">
    <property type="entry name" value="Sc_DH/Rdtase_CS"/>
</dbReference>
<dbReference type="SUPFAM" id="SSF51735">
    <property type="entry name" value="NAD(P)-binding Rossmann-fold domains"/>
    <property type="match status" value="1"/>
</dbReference>
<dbReference type="FunFam" id="3.40.50.720:FF:000084">
    <property type="entry name" value="Short-chain dehydrogenase reductase"/>
    <property type="match status" value="1"/>
</dbReference>
<dbReference type="AlphaFoldDB" id="A0A0C9WG72"/>
<evidence type="ECO:0000256" key="3">
    <source>
        <dbReference type="ARBA" id="ARBA00023002"/>
    </source>
</evidence>
<dbReference type="GO" id="GO:0016616">
    <property type="term" value="F:oxidoreductase activity, acting on the CH-OH group of donors, NAD or NADP as acceptor"/>
    <property type="evidence" value="ECO:0007669"/>
    <property type="project" value="UniProtKB-ARBA"/>
</dbReference>
<dbReference type="PROSITE" id="PS00061">
    <property type="entry name" value="ADH_SHORT"/>
    <property type="match status" value="1"/>
</dbReference>
<sequence>MSNAGLVMKLSGCVIVTGGNRGIGKAYSQALAKAGVNVAIIYKSSKDAPDVAKKIQAEHKNIKVKAYQCDVSDLDKTIETFEQIDTDMGTVTGLIANAGVSVVKPAVNLTSEDFRRVFDVNVLGVFNSARAAAHLWKHNGVNNGRGSIVITASMSVQIINQAGSNEPLTQVFYNSSKAAVCNLSKGLAAEWAPRIRVNTVSPGYVSTDQTDHMDKAIRDHQANNVPLKRFAKPEEITGQALLLLSEHASYMTGGDYLVDGGQLIW</sequence>
<dbReference type="EMBL" id="KN839845">
    <property type="protein sequence ID" value="KIJ64922.1"/>
    <property type="molecule type" value="Genomic_DNA"/>
</dbReference>
<name>A0A0C9WG72_9AGAM</name>
<keyword evidence="3" id="KW-0560">Oxidoreductase</keyword>
<keyword evidence="5" id="KW-1185">Reference proteome</keyword>
<reference evidence="4 5" key="1">
    <citation type="submission" date="2014-04" db="EMBL/GenBank/DDBJ databases">
        <title>Evolutionary Origins and Diversification of the Mycorrhizal Mutualists.</title>
        <authorList>
            <consortium name="DOE Joint Genome Institute"/>
            <consortium name="Mycorrhizal Genomics Consortium"/>
            <person name="Kohler A."/>
            <person name="Kuo A."/>
            <person name="Nagy L.G."/>
            <person name="Floudas D."/>
            <person name="Copeland A."/>
            <person name="Barry K.W."/>
            <person name="Cichocki N."/>
            <person name="Veneault-Fourrey C."/>
            <person name="LaButti K."/>
            <person name="Lindquist E.A."/>
            <person name="Lipzen A."/>
            <person name="Lundell T."/>
            <person name="Morin E."/>
            <person name="Murat C."/>
            <person name="Riley R."/>
            <person name="Ohm R."/>
            <person name="Sun H."/>
            <person name="Tunlid A."/>
            <person name="Henrissat B."/>
            <person name="Grigoriev I.V."/>
            <person name="Hibbett D.S."/>
            <person name="Martin F."/>
        </authorList>
    </citation>
    <scope>NUCLEOTIDE SEQUENCE [LARGE SCALE GENOMIC DNA]</scope>
    <source>
        <strain evidence="4 5">MD-312</strain>
    </source>
</reference>
<dbReference type="HOGENOM" id="CLU_010194_1_1_1"/>
<dbReference type="GO" id="GO:0050664">
    <property type="term" value="F:oxidoreductase activity, acting on NAD(P)H, oxygen as acceptor"/>
    <property type="evidence" value="ECO:0007669"/>
    <property type="project" value="TreeGrafter"/>
</dbReference>
<dbReference type="Pfam" id="PF13561">
    <property type="entry name" value="adh_short_C2"/>
    <property type="match status" value="1"/>
</dbReference>
<organism evidence="4 5">
    <name type="scientific">Hydnomerulius pinastri MD-312</name>
    <dbReference type="NCBI Taxonomy" id="994086"/>
    <lineage>
        <taxon>Eukaryota</taxon>
        <taxon>Fungi</taxon>
        <taxon>Dikarya</taxon>
        <taxon>Basidiomycota</taxon>
        <taxon>Agaricomycotina</taxon>
        <taxon>Agaricomycetes</taxon>
        <taxon>Agaricomycetidae</taxon>
        <taxon>Boletales</taxon>
        <taxon>Boletales incertae sedis</taxon>
        <taxon>Leucogyrophana</taxon>
    </lineage>
</organism>
<dbReference type="Proteomes" id="UP000053820">
    <property type="component" value="Unassembled WGS sequence"/>
</dbReference>
<proteinExistence type="inferred from homology"/>
<protein>
    <recommendedName>
        <fullName evidence="6">NADP-dependent mannitol dehydrogenase</fullName>
    </recommendedName>
</protein>
<dbReference type="Gene3D" id="3.40.50.720">
    <property type="entry name" value="NAD(P)-binding Rossmann-like Domain"/>
    <property type="match status" value="1"/>
</dbReference>